<dbReference type="InterPro" id="IPR000477">
    <property type="entry name" value="RT_dom"/>
</dbReference>
<dbReference type="EMBL" id="JAPXFL010000015">
    <property type="protein sequence ID" value="KAK9497356.1"/>
    <property type="molecule type" value="Genomic_DNA"/>
</dbReference>
<dbReference type="SUPFAM" id="SSF56219">
    <property type="entry name" value="DNase I-like"/>
    <property type="match status" value="1"/>
</dbReference>
<dbReference type="InterPro" id="IPR036691">
    <property type="entry name" value="Endo/exonu/phosph_ase_sf"/>
</dbReference>
<evidence type="ECO:0000259" key="1">
    <source>
        <dbReference type="Pfam" id="PF00078"/>
    </source>
</evidence>
<dbReference type="CDD" id="cd01650">
    <property type="entry name" value="RT_nLTR_like"/>
    <property type="match status" value="1"/>
</dbReference>
<dbReference type="SUPFAM" id="SSF56672">
    <property type="entry name" value="DNA/RNA polymerases"/>
    <property type="match status" value="1"/>
</dbReference>
<accession>A0AAW1CGG4</accession>
<dbReference type="Proteomes" id="UP001461498">
    <property type="component" value="Unassembled WGS sequence"/>
</dbReference>
<dbReference type="AlphaFoldDB" id="A0AAW1CGG4"/>
<gene>
    <name evidence="3" type="ORF">O3M35_004689</name>
</gene>
<dbReference type="Pfam" id="PF14529">
    <property type="entry name" value="Exo_endo_phos_2"/>
    <property type="match status" value="1"/>
</dbReference>
<evidence type="ECO:0000313" key="3">
    <source>
        <dbReference type="EMBL" id="KAK9497356.1"/>
    </source>
</evidence>
<evidence type="ECO:0008006" key="5">
    <source>
        <dbReference type="Google" id="ProtNLM"/>
    </source>
</evidence>
<dbReference type="Gene3D" id="3.60.10.10">
    <property type="entry name" value="Endonuclease/exonuclease/phosphatase"/>
    <property type="match status" value="1"/>
</dbReference>
<name>A0AAW1CGG4_9HEMI</name>
<organism evidence="3 4">
    <name type="scientific">Rhynocoris fuscipes</name>
    <dbReference type="NCBI Taxonomy" id="488301"/>
    <lineage>
        <taxon>Eukaryota</taxon>
        <taxon>Metazoa</taxon>
        <taxon>Ecdysozoa</taxon>
        <taxon>Arthropoda</taxon>
        <taxon>Hexapoda</taxon>
        <taxon>Insecta</taxon>
        <taxon>Pterygota</taxon>
        <taxon>Neoptera</taxon>
        <taxon>Paraneoptera</taxon>
        <taxon>Hemiptera</taxon>
        <taxon>Heteroptera</taxon>
        <taxon>Panheteroptera</taxon>
        <taxon>Cimicomorpha</taxon>
        <taxon>Reduviidae</taxon>
        <taxon>Harpactorinae</taxon>
        <taxon>Harpactorini</taxon>
        <taxon>Rhynocoris</taxon>
    </lineage>
</organism>
<dbReference type="GO" id="GO:0071897">
    <property type="term" value="P:DNA biosynthetic process"/>
    <property type="evidence" value="ECO:0007669"/>
    <property type="project" value="UniProtKB-ARBA"/>
</dbReference>
<dbReference type="PANTHER" id="PTHR19446">
    <property type="entry name" value="REVERSE TRANSCRIPTASES"/>
    <property type="match status" value="1"/>
</dbReference>
<proteinExistence type="predicted"/>
<dbReference type="Pfam" id="PF00078">
    <property type="entry name" value="RVT_1"/>
    <property type="match status" value="1"/>
</dbReference>
<feature type="domain" description="Endonuclease/exonuclease/phosphatase" evidence="2">
    <location>
        <begin position="1"/>
        <end position="74"/>
    </location>
</feature>
<dbReference type="GO" id="GO:0003824">
    <property type="term" value="F:catalytic activity"/>
    <property type="evidence" value="ECO:0007669"/>
    <property type="project" value="InterPro"/>
</dbReference>
<sequence length="425" mass="49895">MWHSGRTDNKGMEVEEFIVANNLEVINRPGNLETFYNGRTAVNIDVTMCEENKVDEVGNWQVLDYDICSDHRVVKRKIGKKKVGWERFKDRLGVQVEGARGEVDNEIIRLQKRLVKAAGESTGWWTEELEGMKGNLNHIRRVGQREGNEVAREEYRSRYRRLRKEYMRKIRYEKRKSWRGIITEGSKRDLWGLGYKLEMEKLKGKDVVSAVKKGVSFSRSIEETMGILLEETVIRDELEIENENQRHVRRELEERQLELREGSSESIEEWEVLDAIGNFKNGKAPGMDNVTVEMIKQGWEVIGRDVVWIMEECRRLRKFPEVWKVGKIIWLRKPGKRADDPRGYRPICLLPILGKVWERLILGRIENVVRAIEHDRQYGCTKGRSVEDALMRVEEIVMGAREKYVMAIFFDIKGAFDALWWPLLK</sequence>
<dbReference type="InterPro" id="IPR043502">
    <property type="entry name" value="DNA/RNA_pol_sf"/>
</dbReference>
<comment type="caution">
    <text evidence="3">The sequence shown here is derived from an EMBL/GenBank/DDBJ whole genome shotgun (WGS) entry which is preliminary data.</text>
</comment>
<evidence type="ECO:0000313" key="4">
    <source>
        <dbReference type="Proteomes" id="UP001461498"/>
    </source>
</evidence>
<dbReference type="InterPro" id="IPR005135">
    <property type="entry name" value="Endo/exonuclease/phosphatase"/>
</dbReference>
<evidence type="ECO:0000259" key="2">
    <source>
        <dbReference type="Pfam" id="PF14529"/>
    </source>
</evidence>
<protein>
    <recommendedName>
        <fullName evidence="5">Reverse transcriptase domain-containing protein</fullName>
    </recommendedName>
</protein>
<feature type="domain" description="Reverse transcriptase" evidence="1">
    <location>
        <begin position="335"/>
        <end position="422"/>
    </location>
</feature>
<keyword evidence="4" id="KW-1185">Reference proteome</keyword>
<reference evidence="3 4" key="1">
    <citation type="submission" date="2022-12" db="EMBL/GenBank/DDBJ databases">
        <title>Chromosome-level genome assembly of true bugs.</title>
        <authorList>
            <person name="Ma L."/>
            <person name="Li H."/>
        </authorList>
    </citation>
    <scope>NUCLEOTIDE SEQUENCE [LARGE SCALE GENOMIC DNA]</scope>
    <source>
        <strain evidence="3">Lab_2022b</strain>
    </source>
</reference>